<dbReference type="Proteomes" id="UP000295662">
    <property type="component" value="Unassembled WGS sequence"/>
</dbReference>
<name>A0A4R7S263_9BACT</name>
<reference evidence="2 3" key="1">
    <citation type="submission" date="2019-03" db="EMBL/GenBank/DDBJ databases">
        <title>Genomic Encyclopedia of Archaeal and Bacterial Type Strains, Phase II (KMG-II): from individual species to whole genera.</title>
        <authorList>
            <person name="Goeker M."/>
        </authorList>
    </citation>
    <scope>NUCLEOTIDE SEQUENCE [LARGE SCALE GENOMIC DNA]</scope>
    <source>
        <strain evidence="2 3">ATCC 25309</strain>
    </source>
</reference>
<evidence type="ECO:0000313" key="3">
    <source>
        <dbReference type="Proteomes" id="UP000295662"/>
    </source>
</evidence>
<evidence type="ECO:0000313" key="2">
    <source>
        <dbReference type="EMBL" id="TDU71325.1"/>
    </source>
</evidence>
<organism evidence="2 3">
    <name type="scientific">Prosthecobacter fusiformis</name>
    <dbReference type="NCBI Taxonomy" id="48464"/>
    <lineage>
        <taxon>Bacteria</taxon>
        <taxon>Pseudomonadati</taxon>
        <taxon>Verrucomicrobiota</taxon>
        <taxon>Verrucomicrobiia</taxon>
        <taxon>Verrucomicrobiales</taxon>
        <taxon>Verrucomicrobiaceae</taxon>
        <taxon>Prosthecobacter</taxon>
    </lineage>
</organism>
<dbReference type="Gene3D" id="3.90.1570.10">
    <property type="entry name" value="tt1808, chain A"/>
    <property type="match status" value="1"/>
</dbReference>
<dbReference type="AlphaFoldDB" id="A0A4R7S263"/>
<accession>A0A4R7S263</accession>
<sequence>MISETQPMPREPPSWLVSRREYHVMAEAGVFKPDDKVELINGRIVTRETLDPWHVSSTDILRELLASLYGMKCHVRSPAVLGLGDHSEPEPDILVLRRREDHYRNSHPEPSDAWIMIEVSNTSRVYDLGSKHDLYARHGVPEYWVVDGKHRCVHVFRNPLEGMFRESRIYQAGESIPLPNAEGASLRVDAGWF</sequence>
<keyword evidence="3" id="KW-1185">Reference proteome</keyword>
<dbReference type="InterPro" id="IPR012296">
    <property type="entry name" value="Nuclease_put_TT1808"/>
</dbReference>
<comment type="caution">
    <text evidence="2">The sequence shown here is derived from an EMBL/GenBank/DDBJ whole genome shotgun (WGS) entry which is preliminary data.</text>
</comment>
<gene>
    <name evidence="2" type="ORF">EI77_02448</name>
</gene>
<dbReference type="InterPro" id="IPR008538">
    <property type="entry name" value="Uma2"/>
</dbReference>
<dbReference type="PANTHER" id="PTHR35400">
    <property type="entry name" value="SLR1083 PROTEIN"/>
    <property type="match status" value="1"/>
</dbReference>
<dbReference type="EMBL" id="SOCA01000003">
    <property type="protein sequence ID" value="TDU71325.1"/>
    <property type="molecule type" value="Genomic_DNA"/>
</dbReference>
<evidence type="ECO:0000259" key="1">
    <source>
        <dbReference type="Pfam" id="PF05685"/>
    </source>
</evidence>
<proteinExistence type="predicted"/>
<dbReference type="InterPro" id="IPR011335">
    <property type="entry name" value="Restrct_endonuc-II-like"/>
</dbReference>
<dbReference type="Pfam" id="PF05685">
    <property type="entry name" value="Uma2"/>
    <property type="match status" value="1"/>
</dbReference>
<dbReference type="PANTHER" id="PTHR35400:SF1">
    <property type="entry name" value="SLR1083 PROTEIN"/>
    <property type="match status" value="1"/>
</dbReference>
<protein>
    <recommendedName>
        <fullName evidence="1">Putative restriction endonuclease domain-containing protein</fullName>
    </recommendedName>
</protein>
<feature type="domain" description="Putative restriction endonuclease" evidence="1">
    <location>
        <begin position="21"/>
        <end position="187"/>
    </location>
</feature>
<dbReference type="CDD" id="cd06260">
    <property type="entry name" value="DUF820-like"/>
    <property type="match status" value="1"/>
</dbReference>
<dbReference type="SUPFAM" id="SSF52980">
    <property type="entry name" value="Restriction endonuclease-like"/>
    <property type="match status" value="1"/>
</dbReference>
<dbReference type="OrthoDB" id="9808428at2"/>